<organism evidence="2">
    <name type="scientific">Heliothis virescens</name>
    <name type="common">Tobacco budworm moth</name>
    <dbReference type="NCBI Taxonomy" id="7102"/>
    <lineage>
        <taxon>Eukaryota</taxon>
        <taxon>Metazoa</taxon>
        <taxon>Ecdysozoa</taxon>
        <taxon>Arthropoda</taxon>
        <taxon>Hexapoda</taxon>
        <taxon>Insecta</taxon>
        <taxon>Pterygota</taxon>
        <taxon>Neoptera</taxon>
        <taxon>Endopterygota</taxon>
        <taxon>Lepidoptera</taxon>
        <taxon>Glossata</taxon>
        <taxon>Ditrysia</taxon>
        <taxon>Noctuoidea</taxon>
        <taxon>Noctuidae</taxon>
        <taxon>Heliothinae</taxon>
        <taxon>Heliothis</taxon>
    </lineage>
</organism>
<sequence length="110" mass="12495">MADRGVFRVATEPHRALREKKPSHPKTLKTDQILHILVCSDCSNIGIPRECVELSIFLVFPSQYCVVQTTPAGNRVVCPHHLPWKSEDSLAWITKSDVKGPPRQDRFVTY</sequence>
<proteinExistence type="predicted"/>
<evidence type="ECO:0000313" key="2">
    <source>
        <dbReference type="EMBL" id="PCG68250.1"/>
    </source>
</evidence>
<comment type="caution">
    <text evidence="2">The sequence shown here is derived from an EMBL/GenBank/DDBJ whole genome shotgun (WGS) entry which is preliminary data.</text>
</comment>
<dbReference type="EMBL" id="NWSH01002459">
    <property type="protein sequence ID" value="PCG68250.1"/>
    <property type="molecule type" value="Genomic_DNA"/>
</dbReference>
<accession>A0A2A4J9X5</accession>
<feature type="compositionally biased region" description="Basic and acidic residues" evidence="1">
    <location>
        <begin position="1"/>
        <end position="22"/>
    </location>
</feature>
<feature type="region of interest" description="Disordered" evidence="1">
    <location>
        <begin position="1"/>
        <end position="24"/>
    </location>
</feature>
<gene>
    <name evidence="2" type="ORF">B5V51_5435</name>
</gene>
<reference evidence="2" key="1">
    <citation type="submission" date="2017-09" db="EMBL/GenBank/DDBJ databases">
        <title>Contemporary evolution of a Lepidopteran species, Heliothis virescens, in response to modern agricultural practices.</title>
        <authorList>
            <person name="Fritz M.L."/>
            <person name="Deyonke A.M."/>
            <person name="Papanicolaou A."/>
            <person name="Micinski S."/>
            <person name="Westbrook J."/>
            <person name="Gould F."/>
        </authorList>
    </citation>
    <scope>NUCLEOTIDE SEQUENCE [LARGE SCALE GENOMIC DNA]</scope>
    <source>
        <strain evidence="2">HvINT-</strain>
        <tissue evidence="2">Whole body</tissue>
    </source>
</reference>
<name>A0A2A4J9X5_HELVI</name>
<evidence type="ECO:0000256" key="1">
    <source>
        <dbReference type="SAM" id="MobiDB-lite"/>
    </source>
</evidence>
<protein>
    <submittedName>
        <fullName evidence="2">Uncharacterized protein</fullName>
    </submittedName>
</protein>
<dbReference type="AlphaFoldDB" id="A0A2A4J9X5"/>